<keyword evidence="2" id="KW-0378">Hydrolase</keyword>
<evidence type="ECO:0000256" key="2">
    <source>
        <dbReference type="ARBA" id="ARBA00022801"/>
    </source>
</evidence>
<dbReference type="RefSeq" id="WP_349204897.1">
    <property type="nucleotide sequence ID" value="NZ_JBBMFN010000027.1"/>
</dbReference>
<evidence type="ECO:0000313" key="5">
    <source>
        <dbReference type="EMBL" id="MEQ2466416.1"/>
    </source>
</evidence>
<dbReference type="Gene3D" id="2.40.100.10">
    <property type="entry name" value="Cyclophilin-like"/>
    <property type="match status" value="1"/>
</dbReference>
<dbReference type="InterPro" id="IPR003778">
    <property type="entry name" value="CT_A_B"/>
</dbReference>
<dbReference type="SMART" id="SM00797">
    <property type="entry name" value="AHS2"/>
    <property type="match status" value="1"/>
</dbReference>
<dbReference type="SUPFAM" id="SSF50891">
    <property type="entry name" value="Cyclophilin-like"/>
    <property type="match status" value="1"/>
</dbReference>
<dbReference type="InterPro" id="IPR052708">
    <property type="entry name" value="PxpC"/>
</dbReference>
<comment type="caution">
    <text evidence="5">The sequence shown here is derived from an EMBL/GenBank/DDBJ whole genome shotgun (WGS) entry which is preliminary data.</text>
</comment>
<protein>
    <submittedName>
        <fullName evidence="5">Biotin-dependent carboxyltransferase family protein</fullName>
    </submittedName>
</protein>
<keyword evidence="3" id="KW-0067">ATP-binding</keyword>
<sequence length="334" mass="36684">MTITVVSSGMLSSIQDLGRNGFQKHGVIVSGAMDTYSLRIANLIVGNKEGEAGLEITLLGPTLTFEKDALIAITGGDLSPEVEGEQVPLWRPVLVKKGSVLRFGKIKSGCRAYLTIAGGFAIPKVMNSKSTYLRAGLGGYHGRALKAGDRIETNSMSHYSSNLFYKLKKNQPSQPFITTSWYVDFHKFINFSNNNTVRVLKGSHFSKCSASSQTTFFTSTYIVTPQSDRMGYRLSGPKLELDVKFELLSEAVTVGTIQLPPNGQPIILMADRQTTGGYPKIAHVISVDLSLIGQMKPGGEICFQEIALEEAEALFIEREQWMVELKKSLQMKMN</sequence>
<dbReference type="InterPro" id="IPR029000">
    <property type="entry name" value="Cyclophilin-like_dom_sf"/>
</dbReference>
<proteinExistence type="predicted"/>
<dbReference type="Pfam" id="PF02626">
    <property type="entry name" value="CT_A_B"/>
    <property type="match status" value="1"/>
</dbReference>
<accession>A0ABV1F113</accession>
<organism evidence="5 6">
    <name type="scientific">Niallia hominis</name>
    <dbReference type="NCBI Taxonomy" id="3133173"/>
    <lineage>
        <taxon>Bacteria</taxon>
        <taxon>Bacillati</taxon>
        <taxon>Bacillota</taxon>
        <taxon>Bacilli</taxon>
        <taxon>Bacillales</taxon>
        <taxon>Bacillaceae</taxon>
        <taxon>Niallia</taxon>
    </lineage>
</organism>
<keyword evidence="6" id="KW-1185">Reference proteome</keyword>
<dbReference type="PANTHER" id="PTHR43309">
    <property type="entry name" value="5-OXOPROLINASE SUBUNIT C"/>
    <property type="match status" value="1"/>
</dbReference>
<evidence type="ECO:0000259" key="4">
    <source>
        <dbReference type="SMART" id="SM00797"/>
    </source>
</evidence>
<evidence type="ECO:0000256" key="3">
    <source>
        <dbReference type="ARBA" id="ARBA00022840"/>
    </source>
</evidence>
<keyword evidence="1" id="KW-0547">Nucleotide-binding</keyword>
<gene>
    <name evidence="5" type="ORF">WMO63_12130</name>
</gene>
<evidence type="ECO:0000256" key="1">
    <source>
        <dbReference type="ARBA" id="ARBA00022741"/>
    </source>
</evidence>
<name>A0ABV1F113_9BACI</name>
<feature type="domain" description="Carboxyltransferase" evidence="4">
    <location>
        <begin position="24"/>
        <end position="321"/>
    </location>
</feature>
<reference evidence="5 6" key="1">
    <citation type="submission" date="2024-03" db="EMBL/GenBank/DDBJ databases">
        <title>Human intestinal bacterial collection.</title>
        <authorList>
            <person name="Pauvert C."/>
            <person name="Hitch T.C.A."/>
            <person name="Clavel T."/>
        </authorList>
    </citation>
    <scope>NUCLEOTIDE SEQUENCE [LARGE SCALE GENOMIC DNA]</scope>
    <source>
        <strain evidence="5 6">CLA-SR-H024</strain>
    </source>
</reference>
<dbReference type="Proteomes" id="UP001465426">
    <property type="component" value="Unassembled WGS sequence"/>
</dbReference>
<dbReference type="PANTHER" id="PTHR43309:SF5">
    <property type="entry name" value="5-OXOPROLINASE SUBUNIT C"/>
    <property type="match status" value="1"/>
</dbReference>
<dbReference type="NCBIfam" id="TIGR00724">
    <property type="entry name" value="urea_amlyse_rel"/>
    <property type="match status" value="1"/>
</dbReference>
<dbReference type="EMBL" id="JBBMFN010000027">
    <property type="protein sequence ID" value="MEQ2466416.1"/>
    <property type="molecule type" value="Genomic_DNA"/>
</dbReference>
<evidence type="ECO:0000313" key="6">
    <source>
        <dbReference type="Proteomes" id="UP001465426"/>
    </source>
</evidence>